<dbReference type="OrthoDB" id="220104at2157"/>
<sequence length="139" mass="15476">MSDTSDDRDPEELLEQSKEQKRHRSQPQQNNEAESEAPSLEEYIADVYDELDAGEVPTNLTMRDRNLAALIRGLDEAGQLDAVGADVRDHLDRDAADSESRGSVLGLLVRVGLSEVRPDLIEAGEAGYETFTERQETQF</sequence>
<feature type="region of interest" description="Disordered" evidence="1">
    <location>
        <begin position="1"/>
        <end position="41"/>
    </location>
</feature>
<comment type="caution">
    <text evidence="3">The sequence shown here is derived from an EMBL/GenBank/DDBJ whole genome shotgun (WGS) entry which is preliminary data.</text>
</comment>
<dbReference type="EMBL" id="JAHQXF010000004">
    <property type="protein sequence ID" value="MBV0926215.1"/>
    <property type="molecule type" value="Genomic_DNA"/>
</dbReference>
<feature type="compositionally biased region" description="Acidic residues" evidence="1">
    <location>
        <begin position="1"/>
        <end position="14"/>
    </location>
</feature>
<feature type="domain" description="DUF8115" evidence="2">
    <location>
        <begin position="5"/>
        <end position="135"/>
    </location>
</feature>
<dbReference type="InterPro" id="IPR058428">
    <property type="entry name" value="DUF8115"/>
</dbReference>
<dbReference type="Pfam" id="PF26424">
    <property type="entry name" value="DUF8115"/>
    <property type="match status" value="1"/>
</dbReference>
<evidence type="ECO:0000256" key="1">
    <source>
        <dbReference type="SAM" id="MobiDB-lite"/>
    </source>
</evidence>
<dbReference type="RefSeq" id="WP_162319337.1">
    <property type="nucleotide sequence ID" value="NZ_JAHQXF010000004.1"/>
</dbReference>
<organism evidence="3 4">
    <name type="scientific">Haloarcula limicola</name>
    <dbReference type="NCBI Taxonomy" id="1429915"/>
    <lineage>
        <taxon>Archaea</taxon>
        <taxon>Methanobacteriati</taxon>
        <taxon>Methanobacteriota</taxon>
        <taxon>Stenosarchaea group</taxon>
        <taxon>Halobacteria</taxon>
        <taxon>Halobacteriales</taxon>
        <taxon>Haloarculaceae</taxon>
        <taxon>Haloarcula</taxon>
    </lineage>
</organism>
<accession>A0A8J8CA77</accession>
<evidence type="ECO:0000313" key="3">
    <source>
        <dbReference type="EMBL" id="MBV0926215.1"/>
    </source>
</evidence>
<dbReference type="AlphaFoldDB" id="A0A8J8CA77"/>
<proteinExistence type="predicted"/>
<reference evidence="3 4" key="1">
    <citation type="submission" date="2021-06" db="EMBL/GenBank/DDBJ databases">
        <title>New haloarchaea isolates fom saline soil.</title>
        <authorList>
            <person name="Duran-Viseras A."/>
            <person name="Sanchez-Porro C.S."/>
            <person name="Ventosa A."/>
        </authorList>
    </citation>
    <scope>NUCLEOTIDE SEQUENCE [LARGE SCALE GENOMIC DNA]</scope>
    <source>
        <strain evidence="3 4">JCM 183640</strain>
    </source>
</reference>
<protein>
    <recommendedName>
        <fullName evidence="2">DUF8115 domain-containing protein</fullName>
    </recommendedName>
</protein>
<gene>
    <name evidence="3" type="ORF">KTS45_18570</name>
</gene>
<dbReference type="Proteomes" id="UP000766550">
    <property type="component" value="Unassembled WGS sequence"/>
</dbReference>
<name>A0A8J8CA77_9EURY</name>
<keyword evidence="4" id="KW-1185">Reference proteome</keyword>
<evidence type="ECO:0000313" key="4">
    <source>
        <dbReference type="Proteomes" id="UP000766550"/>
    </source>
</evidence>
<evidence type="ECO:0000259" key="2">
    <source>
        <dbReference type="Pfam" id="PF26424"/>
    </source>
</evidence>